<evidence type="ECO:0000313" key="2">
    <source>
        <dbReference type="EMBL" id="RTZ86602.1"/>
    </source>
</evidence>
<keyword evidence="1" id="KW-0732">Signal</keyword>
<dbReference type="AlphaFoldDB" id="A0A432GSV5"/>
<comment type="caution">
    <text evidence="2">The sequence shown here is derived from an EMBL/GenBank/DDBJ whole genome shotgun (WGS) entry which is preliminary data.</text>
</comment>
<name>A0A432GSV5_9DELT</name>
<sequence>MLFQKILRKQFVPAVIILLLLVPGTYAQEEAAVQTGGSNAVWRIGFWEILHQTFSSDDLHPFYQMTGSSRFKGGKGFFGTTFLDPGTSGIIHNVYNKNDDGHSSKDGSLTKLFSYIPILKGLPPFSLEYILPTELFVGIGLCFAYTNIWLDDTKVRAATSGADPHYATPLLRMASHFYMFSASIHPFGVPRPDDMDIFVGFGLSRVESTLRYGIRNNPTSAEYATVLTKTELSGSSGTMPFRRMGIASGGDSFGFMLEFLFPGKNEIIDNPFATNTIIDSTVYDSTYNDRGGALPSKVGMPGGITRISWTYSF</sequence>
<evidence type="ECO:0000313" key="3">
    <source>
        <dbReference type="Proteomes" id="UP000287917"/>
    </source>
</evidence>
<organism evidence="2 3">
    <name type="scientific">SAR324 cluster bacterium</name>
    <dbReference type="NCBI Taxonomy" id="2024889"/>
    <lineage>
        <taxon>Bacteria</taxon>
        <taxon>Deltaproteobacteria</taxon>
        <taxon>SAR324 cluster</taxon>
    </lineage>
</organism>
<evidence type="ECO:0000256" key="1">
    <source>
        <dbReference type="SAM" id="SignalP"/>
    </source>
</evidence>
<protein>
    <recommendedName>
        <fullName evidence="4">Outer membrane protein beta-barrel domain-containing protein</fullName>
    </recommendedName>
</protein>
<dbReference type="Proteomes" id="UP000287917">
    <property type="component" value="Unassembled WGS sequence"/>
</dbReference>
<dbReference type="EMBL" id="QNZK01000095">
    <property type="protein sequence ID" value="RTZ86602.1"/>
    <property type="molecule type" value="Genomic_DNA"/>
</dbReference>
<proteinExistence type="predicted"/>
<accession>A0A432GSV5</accession>
<gene>
    <name evidence="2" type="ORF">DSY96_02630</name>
</gene>
<evidence type="ECO:0008006" key="4">
    <source>
        <dbReference type="Google" id="ProtNLM"/>
    </source>
</evidence>
<reference evidence="2 3" key="1">
    <citation type="submission" date="2018-06" db="EMBL/GenBank/DDBJ databases">
        <title>Combined omics and stable isotope probing to characterize newly discovered Mariana Back-Arc vent microbial communities.</title>
        <authorList>
            <person name="Trembath-Reichert E."/>
            <person name="Huber J.A."/>
        </authorList>
    </citation>
    <scope>NUCLEOTIDE SEQUENCE [LARGE SCALE GENOMIC DNA]</scope>
    <source>
        <strain evidence="2">MAG 58</strain>
    </source>
</reference>
<feature type="chain" id="PRO_5019268503" description="Outer membrane protein beta-barrel domain-containing protein" evidence="1">
    <location>
        <begin position="28"/>
        <end position="313"/>
    </location>
</feature>
<feature type="signal peptide" evidence="1">
    <location>
        <begin position="1"/>
        <end position="27"/>
    </location>
</feature>